<evidence type="ECO:0000313" key="2">
    <source>
        <dbReference type="EMBL" id="SHK75829.1"/>
    </source>
</evidence>
<organism evidence="2 3">
    <name type="scientific">Chitinophaga jiangningensis</name>
    <dbReference type="NCBI Taxonomy" id="1419482"/>
    <lineage>
        <taxon>Bacteria</taxon>
        <taxon>Pseudomonadati</taxon>
        <taxon>Bacteroidota</taxon>
        <taxon>Chitinophagia</taxon>
        <taxon>Chitinophagales</taxon>
        <taxon>Chitinophagaceae</taxon>
        <taxon>Chitinophaga</taxon>
    </lineage>
</organism>
<name>A0A1M6V2U6_9BACT</name>
<dbReference type="PROSITE" id="PS51708">
    <property type="entry name" value="CHAD"/>
    <property type="match status" value="1"/>
</dbReference>
<dbReference type="Proteomes" id="UP000184420">
    <property type="component" value="Unassembled WGS sequence"/>
</dbReference>
<reference evidence="2 3" key="1">
    <citation type="submission" date="2016-11" db="EMBL/GenBank/DDBJ databases">
        <authorList>
            <person name="Jaros S."/>
            <person name="Januszkiewicz K."/>
            <person name="Wedrychowicz H."/>
        </authorList>
    </citation>
    <scope>NUCLEOTIDE SEQUENCE [LARGE SCALE GENOMIC DNA]</scope>
    <source>
        <strain evidence="2 3">DSM 27406</strain>
    </source>
</reference>
<evidence type="ECO:0000313" key="3">
    <source>
        <dbReference type="Proteomes" id="UP000184420"/>
    </source>
</evidence>
<evidence type="ECO:0000259" key="1">
    <source>
        <dbReference type="PROSITE" id="PS51708"/>
    </source>
</evidence>
<dbReference type="AlphaFoldDB" id="A0A1M6V2U6"/>
<keyword evidence="3" id="KW-1185">Reference proteome</keyword>
<proteinExistence type="predicted"/>
<dbReference type="Gene3D" id="1.40.20.10">
    <property type="entry name" value="CHAD domain"/>
    <property type="match status" value="1"/>
</dbReference>
<dbReference type="EMBL" id="FRBL01000001">
    <property type="protein sequence ID" value="SHK75829.1"/>
    <property type="molecule type" value="Genomic_DNA"/>
</dbReference>
<feature type="domain" description="CHAD" evidence="1">
    <location>
        <begin position="21"/>
        <end position="298"/>
    </location>
</feature>
<dbReference type="RefSeq" id="WP_073076894.1">
    <property type="nucleotide sequence ID" value="NZ_FRBL01000001.1"/>
</dbReference>
<dbReference type="Pfam" id="PF05235">
    <property type="entry name" value="CHAD"/>
    <property type="match status" value="1"/>
</dbReference>
<accession>A0A1M6V2U6</accession>
<protein>
    <submittedName>
        <fullName evidence="2">CHAD domain-containing protein</fullName>
    </submittedName>
</protein>
<dbReference type="InterPro" id="IPR007899">
    <property type="entry name" value="CHAD_dom"/>
</dbReference>
<dbReference type="SMART" id="SM00880">
    <property type="entry name" value="CHAD"/>
    <property type="match status" value="1"/>
</dbReference>
<dbReference type="InterPro" id="IPR038186">
    <property type="entry name" value="CHAD_dom_sf"/>
</dbReference>
<dbReference type="PANTHER" id="PTHR39339">
    <property type="entry name" value="SLR1444 PROTEIN"/>
    <property type="match status" value="1"/>
</dbReference>
<gene>
    <name evidence="2" type="ORF">SAMN05444266_10145</name>
</gene>
<dbReference type="STRING" id="1419482.SAMN05444266_10145"/>
<dbReference type="PANTHER" id="PTHR39339:SF1">
    <property type="entry name" value="CHAD DOMAIN-CONTAINING PROTEIN"/>
    <property type="match status" value="1"/>
</dbReference>
<dbReference type="OrthoDB" id="1123203at2"/>
<sequence>MGKGAKPLHTTTAEGGGISKINMIHKTLYHYLRKECEALDSAHNKLRHQPRNPAAVHEQRVGVKKLRAFFALIDNIPDFSFKYNRYLNKLRFLQNIAGISRDAQLQARALTAHERRSNWRFGYAHLLLQERQALAAELMVAASKRLKLGSFNELPEQFRERLEETEEKHLTAKLLEYVTDNFQEIRPPVSRAGHIAWHEVRKKVKEVYYQLTILKDVFPEDTRYTYMLNFSRKAGELLGKWHDSSELYLFVSSTIRKARKEQLPVHIKAVQLQEVLKLEAREQLALCASHLRSRKEQL</sequence>